<accession>X1IKB1</accession>
<evidence type="ECO:0000313" key="1">
    <source>
        <dbReference type="EMBL" id="GAH57978.1"/>
    </source>
</evidence>
<gene>
    <name evidence="1" type="ORF">S03H2_34728</name>
</gene>
<protein>
    <submittedName>
        <fullName evidence="1">Uncharacterized protein</fullName>
    </submittedName>
</protein>
<proteinExistence type="predicted"/>
<comment type="caution">
    <text evidence="1">The sequence shown here is derived from an EMBL/GenBank/DDBJ whole genome shotgun (WGS) entry which is preliminary data.</text>
</comment>
<dbReference type="AlphaFoldDB" id="X1IKB1"/>
<feature type="non-terminal residue" evidence="1">
    <location>
        <position position="1"/>
    </location>
</feature>
<name>X1IKB1_9ZZZZ</name>
<reference evidence="1" key="1">
    <citation type="journal article" date="2014" name="Front. Microbiol.">
        <title>High frequency of phylogenetically diverse reductive dehalogenase-homologous genes in deep subseafloor sedimentary metagenomes.</title>
        <authorList>
            <person name="Kawai M."/>
            <person name="Futagami T."/>
            <person name="Toyoda A."/>
            <person name="Takaki Y."/>
            <person name="Nishi S."/>
            <person name="Hori S."/>
            <person name="Arai W."/>
            <person name="Tsubouchi T."/>
            <person name="Morono Y."/>
            <person name="Uchiyama I."/>
            <person name="Ito T."/>
            <person name="Fujiyama A."/>
            <person name="Inagaki F."/>
            <person name="Takami H."/>
        </authorList>
    </citation>
    <scope>NUCLEOTIDE SEQUENCE</scope>
    <source>
        <strain evidence="1">Expedition CK06-06</strain>
    </source>
</reference>
<sequence>IIQGNRSVCPNCNKETLVETRNMINEYHMGDSKGTEAGYQCPNCSDIQGDPEDHKYNMVKFEVGETEVKCSNCGAILTRKIIE</sequence>
<dbReference type="EMBL" id="BARU01021207">
    <property type="protein sequence ID" value="GAH57978.1"/>
    <property type="molecule type" value="Genomic_DNA"/>
</dbReference>
<organism evidence="1">
    <name type="scientific">marine sediment metagenome</name>
    <dbReference type="NCBI Taxonomy" id="412755"/>
    <lineage>
        <taxon>unclassified sequences</taxon>
        <taxon>metagenomes</taxon>
        <taxon>ecological metagenomes</taxon>
    </lineage>
</organism>